<protein>
    <submittedName>
        <fullName evidence="1">Uncharacterized protein</fullName>
    </submittedName>
</protein>
<dbReference type="Gene3D" id="3.30.460.40">
    <property type="match status" value="1"/>
</dbReference>
<proteinExistence type="predicted"/>
<dbReference type="SUPFAM" id="SSF81301">
    <property type="entry name" value="Nucleotidyltransferase"/>
    <property type="match status" value="1"/>
</dbReference>
<keyword evidence="2" id="KW-1185">Reference proteome</keyword>
<dbReference type="EMBL" id="SLWN01000002">
    <property type="protein sequence ID" value="TCO34438.1"/>
    <property type="molecule type" value="Genomic_DNA"/>
</dbReference>
<dbReference type="AlphaFoldDB" id="A0A4R2HV18"/>
<evidence type="ECO:0000313" key="2">
    <source>
        <dbReference type="Proteomes" id="UP000294508"/>
    </source>
</evidence>
<gene>
    <name evidence="1" type="ORF">EV652_102504</name>
</gene>
<dbReference type="OrthoDB" id="3362681at2"/>
<comment type="caution">
    <text evidence="1">The sequence shown here is derived from an EMBL/GenBank/DDBJ whole genome shotgun (WGS) entry which is preliminary data.</text>
</comment>
<reference evidence="1 2" key="1">
    <citation type="journal article" date="2015" name="Stand. Genomic Sci.">
        <title>Genomic Encyclopedia of Bacterial and Archaeal Type Strains, Phase III: the genomes of soil and plant-associated and newly described type strains.</title>
        <authorList>
            <person name="Whitman W.B."/>
            <person name="Woyke T."/>
            <person name="Klenk H.P."/>
            <person name="Zhou Y."/>
            <person name="Lilburn T.G."/>
            <person name="Beck B.J."/>
            <person name="De Vos P."/>
            <person name="Vandamme P."/>
            <person name="Eisen J.A."/>
            <person name="Garrity G."/>
            <person name="Hugenholtz P."/>
            <person name="Kyrpides N.C."/>
        </authorList>
    </citation>
    <scope>NUCLEOTIDE SEQUENCE [LARGE SCALE GENOMIC DNA]</scope>
    <source>
        <strain evidence="1 2">VKM Ac-2572</strain>
    </source>
</reference>
<evidence type="ECO:0000313" key="1">
    <source>
        <dbReference type="EMBL" id="TCO34438.1"/>
    </source>
</evidence>
<name>A0A4R2HV18_9ACTN</name>
<accession>A0A4R2HV18</accession>
<dbReference type="InterPro" id="IPR043519">
    <property type="entry name" value="NT_sf"/>
</dbReference>
<organism evidence="1 2">
    <name type="scientific">Kribbella steppae</name>
    <dbReference type="NCBI Taxonomy" id="2512223"/>
    <lineage>
        <taxon>Bacteria</taxon>
        <taxon>Bacillati</taxon>
        <taxon>Actinomycetota</taxon>
        <taxon>Actinomycetes</taxon>
        <taxon>Propionibacteriales</taxon>
        <taxon>Kribbellaceae</taxon>
        <taxon>Kribbella</taxon>
    </lineage>
</organism>
<sequence>MGALWTTTLATVAEQLNRNHIEWMLLGSAATALRGAAIVPGDIDIAVLAAEDVTRAATVLPTPDAPELAEPDEPSAWISTAAEPTLQFGDAGERWTFGRWIIDGVKVELAHIDAPAVAGLMIETRAPLAWQERETLHCHGHPVPSVPVEVQLATMIARQQDARITATIAAIDRTRLNVPLLRRAISDKQSEVPAMTVPESLQRLLAQDQIATD</sequence>
<dbReference type="Proteomes" id="UP000294508">
    <property type="component" value="Unassembled WGS sequence"/>
</dbReference>
<dbReference type="RefSeq" id="WP_132208204.1">
    <property type="nucleotide sequence ID" value="NZ_SLWN01000002.1"/>
</dbReference>